<dbReference type="InterPro" id="IPR024775">
    <property type="entry name" value="DinB-like"/>
</dbReference>
<reference evidence="3 4" key="1">
    <citation type="submission" date="2011-11" db="EMBL/GenBank/DDBJ databases">
        <title>The Noncontiguous Finished sequence of Saccharomonospora cyanea NA-134.</title>
        <authorList>
            <consortium name="US DOE Joint Genome Institute"/>
            <person name="Lucas S."/>
            <person name="Han J."/>
            <person name="Lapidus A."/>
            <person name="Cheng J.-F."/>
            <person name="Goodwin L."/>
            <person name="Pitluck S."/>
            <person name="Peters L."/>
            <person name="Ovchinnikova G."/>
            <person name="Lu M."/>
            <person name="Detter J.C."/>
            <person name="Han C."/>
            <person name="Tapia R."/>
            <person name="Land M."/>
            <person name="Hauser L."/>
            <person name="Kyrpides N."/>
            <person name="Ivanova N."/>
            <person name="Pagani I."/>
            <person name="Brambilla E.-M."/>
            <person name="Klenk H.-P."/>
            <person name="Woyke T."/>
        </authorList>
    </citation>
    <scope>NUCLEOTIDE SEQUENCE [LARGE SCALE GENOMIC DNA]</scope>
    <source>
        <strain evidence="3 4">NA-134</strain>
    </source>
</reference>
<dbReference type="AlphaFoldDB" id="H5XDM9"/>
<sequence length="173" mass="19982">MQRQVVHEQWEQDRAAFHELVTAATVEDLRRPSRGTRWTNQQLLFHLLFGYQVVRALLVLVRAFGRLPDPISRIFAWSLNSATGLFHILNYWGSCGGGLLTPRLMDAWFDHIIAALHRSLDRASDAELARGMHFPTRWDPFFRDHMTLADVYRYPAKHFAFHRAQLTLGSAGI</sequence>
<dbReference type="STRING" id="882082.SaccyDRAFT_2479"/>
<dbReference type="eggNOG" id="ENOG5032QZN">
    <property type="taxonomic scope" value="Bacteria"/>
</dbReference>
<feature type="transmembrane region" description="Helical" evidence="1">
    <location>
        <begin position="43"/>
        <end position="64"/>
    </location>
</feature>
<proteinExistence type="predicted"/>
<keyword evidence="1" id="KW-0812">Transmembrane</keyword>
<evidence type="ECO:0000313" key="3">
    <source>
        <dbReference type="EMBL" id="EHR61350.1"/>
    </source>
</evidence>
<keyword evidence="3" id="KW-0413">Isomerase</keyword>
<dbReference type="Proteomes" id="UP000002791">
    <property type="component" value="Chromosome"/>
</dbReference>
<protein>
    <submittedName>
        <fullName evidence="3">Mycothiol maleylpyruvate isomerase</fullName>
    </submittedName>
</protein>
<evidence type="ECO:0000313" key="4">
    <source>
        <dbReference type="Proteomes" id="UP000002791"/>
    </source>
</evidence>
<dbReference type="InterPro" id="IPR034660">
    <property type="entry name" value="DinB/YfiT-like"/>
</dbReference>
<dbReference type="Pfam" id="PF12867">
    <property type="entry name" value="DinB_2"/>
    <property type="match status" value="1"/>
</dbReference>
<gene>
    <name evidence="3" type="ORF">SaccyDRAFT_2479</name>
</gene>
<accession>H5XDM9</accession>
<dbReference type="SUPFAM" id="SSF109854">
    <property type="entry name" value="DinB/YfiT-like putative metalloenzymes"/>
    <property type="match status" value="1"/>
</dbReference>
<evidence type="ECO:0000259" key="2">
    <source>
        <dbReference type="Pfam" id="PF12867"/>
    </source>
</evidence>
<dbReference type="OrthoDB" id="4196751at2"/>
<dbReference type="GO" id="GO:0016853">
    <property type="term" value="F:isomerase activity"/>
    <property type="evidence" value="ECO:0007669"/>
    <property type="project" value="UniProtKB-KW"/>
</dbReference>
<keyword evidence="4" id="KW-1185">Reference proteome</keyword>
<feature type="domain" description="DinB-like" evidence="2">
    <location>
        <begin position="9"/>
        <end position="166"/>
    </location>
</feature>
<organism evidence="3 4">
    <name type="scientific">Saccharomonospora cyanea NA-134</name>
    <dbReference type="NCBI Taxonomy" id="882082"/>
    <lineage>
        <taxon>Bacteria</taxon>
        <taxon>Bacillati</taxon>
        <taxon>Actinomycetota</taxon>
        <taxon>Actinomycetes</taxon>
        <taxon>Pseudonocardiales</taxon>
        <taxon>Pseudonocardiaceae</taxon>
        <taxon>Saccharomonospora</taxon>
    </lineage>
</organism>
<dbReference type="HOGENOM" id="CLU_1494681_0_0_11"/>
<name>H5XDM9_9PSEU</name>
<dbReference type="RefSeq" id="WP_005456469.1">
    <property type="nucleotide sequence ID" value="NZ_CM001440.1"/>
</dbReference>
<keyword evidence="3" id="KW-0670">Pyruvate</keyword>
<keyword evidence="1" id="KW-1133">Transmembrane helix</keyword>
<dbReference type="Gene3D" id="1.20.120.450">
    <property type="entry name" value="dinb family like domain"/>
    <property type="match status" value="1"/>
</dbReference>
<keyword evidence="1" id="KW-0472">Membrane</keyword>
<dbReference type="EMBL" id="CM001440">
    <property type="protein sequence ID" value="EHR61350.1"/>
    <property type="molecule type" value="Genomic_DNA"/>
</dbReference>
<evidence type="ECO:0000256" key="1">
    <source>
        <dbReference type="SAM" id="Phobius"/>
    </source>
</evidence>